<keyword evidence="3" id="KW-0863">Zinc-finger</keyword>
<feature type="domain" description="C2H2-type" evidence="4">
    <location>
        <begin position="180"/>
        <end position="208"/>
    </location>
</feature>
<dbReference type="PANTHER" id="PTHR16516">
    <property type="entry name" value="AGAP007109-PA"/>
    <property type="match status" value="1"/>
</dbReference>
<dbReference type="GO" id="GO:0006355">
    <property type="term" value="P:regulation of DNA-templated transcription"/>
    <property type="evidence" value="ECO:0007669"/>
    <property type="project" value="TreeGrafter"/>
</dbReference>
<comment type="subcellular location">
    <subcellularLocation>
        <location evidence="1">Nucleus</location>
    </subcellularLocation>
</comment>
<dbReference type="SUPFAM" id="SSF57667">
    <property type="entry name" value="beta-beta-alpha zinc fingers"/>
    <property type="match status" value="1"/>
</dbReference>
<evidence type="ECO:0000256" key="1">
    <source>
        <dbReference type="ARBA" id="ARBA00004123"/>
    </source>
</evidence>
<feature type="domain" description="C2H2-type" evidence="4">
    <location>
        <begin position="297"/>
        <end position="320"/>
    </location>
</feature>
<keyword evidence="3" id="KW-0479">Metal-binding</keyword>
<dbReference type="EMBL" id="CAAALY010248812">
    <property type="protein sequence ID" value="VEL34983.1"/>
    <property type="molecule type" value="Genomic_DNA"/>
</dbReference>
<dbReference type="Gene3D" id="3.30.160.60">
    <property type="entry name" value="Classic Zinc Finger"/>
    <property type="match status" value="1"/>
</dbReference>
<dbReference type="PANTHER" id="PTHR16516:SF4">
    <property type="entry name" value="C2H2-TYPE DOMAIN-CONTAINING PROTEIN"/>
    <property type="match status" value="1"/>
</dbReference>
<dbReference type="Proteomes" id="UP000784294">
    <property type="component" value="Unassembled WGS sequence"/>
</dbReference>
<protein>
    <recommendedName>
        <fullName evidence="4">C2H2-type domain-containing protein</fullName>
    </recommendedName>
</protein>
<evidence type="ECO:0000313" key="6">
    <source>
        <dbReference type="Proteomes" id="UP000784294"/>
    </source>
</evidence>
<dbReference type="Pfam" id="PF00096">
    <property type="entry name" value="zf-C2H2"/>
    <property type="match status" value="1"/>
</dbReference>
<name>A0A3S5AEI8_9PLAT</name>
<comment type="caution">
    <text evidence="5">The sequence shown here is derived from an EMBL/GenBank/DDBJ whole genome shotgun (WGS) entry which is preliminary data.</text>
</comment>
<evidence type="ECO:0000313" key="5">
    <source>
        <dbReference type="EMBL" id="VEL34983.1"/>
    </source>
</evidence>
<dbReference type="PROSITE" id="PS00028">
    <property type="entry name" value="ZINC_FINGER_C2H2_1"/>
    <property type="match status" value="2"/>
</dbReference>
<keyword evidence="3" id="KW-0862">Zinc</keyword>
<dbReference type="OrthoDB" id="5814089at2759"/>
<gene>
    <name evidence="5" type="ORF">PXEA_LOCUS28423</name>
</gene>
<dbReference type="PROSITE" id="PS50157">
    <property type="entry name" value="ZINC_FINGER_C2H2_2"/>
    <property type="match status" value="2"/>
</dbReference>
<proteinExistence type="predicted"/>
<sequence>MGVKDLGEPLTSTLVSDTNVDDIQTKANLKTLKNEILGTFLHVDGPELPRNSHLDNTFELFFQKASKLEANVKQDELTGAKAASNERERHREELDMSRIRTMNFSAIKKFDVPSRLSLVTSSLSKQELYEQCEENKYSLPNKSRNPVVEKILHNILPITNSVLFSSDLKNSLASAHLAQNWCAKCATSFRLTSDLVQHMRIQHSYSKSCRSSKRNLGINMNDSEVEDEEEEKYKAEEKEEDGIKPELDGLISDNSFESTEKRWRAPMKERRRPLLYRKESNSASARYLHAKRGIQSLECYVCGELFRERHHLTRHMMSHD</sequence>
<keyword evidence="6" id="KW-1185">Reference proteome</keyword>
<evidence type="ECO:0000259" key="4">
    <source>
        <dbReference type="PROSITE" id="PS50157"/>
    </source>
</evidence>
<keyword evidence="2" id="KW-0539">Nucleus</keyword>
<reference evidence="5" key="1">
    <citation type="submission" date="2018-11" db="EMBL/GenBank/DDBJ databases">
        <authorList>
            <consortium name="Pathogen Informatics"/>
        </authorList>
    </citation>
    <scope>NUCLEOTIDE SEQUENCE</scope>
</reference>
<dbReference type="InterPro" id="IPR052296">
    <property type="entry name" value="TR-Histone_Methyltrans"/>
</dbReference>
<dbReference type="SMART" id="SM00355">
    <property type="entry name" value="ZnF_C2H2"/>
    <property type="match status" value="2"/>
</dbReference>
<dbReference type="InterPro" id="IPR036236">
    <property type="entry name" value="Znf_C2H2_sf"/>
</dbReference>
<dbReference type="InterPro" id="IPR013087">
    <property type="entry name" value="Znf_C2H2_type"/>
</dbReference>
<organism evidence="5 6">
    <name type="scientific">Protopolystoma xenopodis</name>
    <dbReference type="NCBI Taxonomy" id="117903"/>
    <lineage>
        <taxon>Eukaryota</taxon>
        <taxon>Metazoa</taxon>
        <taxon>Spiralia</taxon>
        <taxon>Lophotrochozoa</taxon>
        <taxon>Platyhelminthes</taxon>
        <taxon>Monogenea</taxon>
        <taxon>Polyopisthocotylea</taxon>
        <taxon>Polystomatidea</taxon>
        <taxon>Polystomatidae</taxon>
        <taxon>Protopolystoma</taxon>
    </lineage>
</organism>
<evidence type="ECO:0000256" key="2">
    <source>
        <dbReference type="ARBA" id="ARBA00023242"/>
    </source>
</evidence>
<dbReference type="GO" id="GO:0008270">
    <property type="term" value="F:zinc ion binding"/>
    <property type="evidence" value="ECO:0007669"/>
    <property type="project" value="UniProtKB-KW"/>
</dbReference>
<accession>A0A3S5AEI8</accession>
<dbReference type="GO" id="GO:0005634">
    <property type="term" value="C:nucleus"/>
    <property type="evidence" value="ECO:0007669"/>
    <property type="project" value="UniProtKB-SubCell"/>
</dbReference>
<evidence type="ECO:0000256" key="3">
    <source>
        <dbReference type="PROSITE-ProRule" id="PRU00042"/>
    </source>
</evidence>
<dbReference type="AlphaFoldDB" id="A0A3S5AEI8"/>